<evidence type="ECO:0000256" key="5">
    <source>
        <dbReference type="ARBA" id="ARBA00022723"/>
    </source>
</evidence>
<evidence type="ECO:0000256" key="11">
    <source>
        <dbReference type="SAM" id="MobiDB-lite"/>
    </source>
</evidence>
<dbReference type="FunFam" id="3.30.40.10:FF:000061">
    <property type="entry name" value="FYVE, RhoGEF and PH domain containing 1"/>
    <property type="match status" value="1"/>
</dbReference>
<dbReference type="GO" id="GO:0005737">
    <property type="term" value="C:cytoplasm"/>
    <property type="evidence" value="ECO:0007669"/>
    <property type="project" value="TreeGrafter"/>
</dbReference>
<dbReference type="AlphaFoldDB" id="A0AA47MSV5"/>
<dbReference type="Proteomes" id="UP001174136">
    <property type="component" value="Unassembled WGS sequence"/>
</dbReference>
<dbReference type="Gene3D" id="3.30.40.10">
    <property type="entry name" value="Zinc/RING finger domain, C3HC4 (zinc finger)"/>
    <property type="match status" value="1"/>
</dbReference>
<keyword evidence="3" id="KW-0597">Phosphoprotein</keyword>
<sequence>MFDLRKRHSMILNVSSHKTEEFRRAALRRRSRGAVEVEDLQHHLHQASHTVSSGASGSYRHSRAALDHGSLQKRALHNGSPLDPQVSPKPAGLQTPEKDLTPTASPVAQHKCLTRRGKQTHSQGTQVAVLIQVIPAWCPITSNSPAGPGSSSVGSGGVHPTSASPVRRSDWTTLLRTPSPAVRGAHNGSPLRGGGGPGEPSAPASLSPRRDVTHKEAKRRTPSPSLWRPRSHSLFRRSRSWVSQRRAAHRGMDELARHSSVVIQSVVHMDGSSPTGVDTSERSPLKPLLSANCTTGTSKSPVCKRIYCTTSATVSSLDSQSLSTDPPPGPVAPGPEQRAAASPEPTHHGVEAQEASGEGGSRSTSEKDMKEGRTHDVEKEEEVGQRDNGGQGGLKRKEKLYKIAKELLMTERAYVARLHLLYQVFCSRLSEEASRGLFPVDVVKNIFSNISSIHSFHSQFLLPDLEERILHWWDRPGLGDILLHHAPFLRMYAEYVGNFEQAMGLLRTWRERSAAFRTLLQDIQSQEVCGSLGLEHHMLEPVQRVPRYEMLLKNYLRILPEEDPDHPLAHKALEAISKAAGHSNSAIHRAASLKKLLEIFEMVGEEEILNPSSEFLREGRMLKLAARNTSAMDRYLFLFNNFLLCCTPKLSLMGQRYGVRTRIGVEGMQVQKTANEEHPHSFQISGKEKTLELEASSEKDRDEWIKVIQEAIDVFLVKNESFKLASKEFDMSVLEEELGRWAPRWIRDKEVVECMKCQEAFNAITRRRHHCRACGSVVCWKCSDHKVALEYDGNRLNKVCKACYRVLSGREPTDTKERSHDMVKLVMAPSGGVMSSFLTYGDNPRACRRVWSIVPQRQPMMLHLYSTQQELSPLSSIPLLGSSVEESPRLSADPWQFCLVHATSRHTFICDSLLLKQRWLAALQKAGTTDANLLVSGLSGGSCSDVTTTGDQPEMK</sequence>
<feature type="region of interest" description="Disordered" evidence="11">
    <location>
        <begin position="314"/>
        <end position="393"/>
    </location>
</feature>
<dbReference type="InterPro" id="IPR000219">
    <property type="entry name" value="DH_dom"/>
</dbReference>
<feature type="compositionally biased region" description="Polar residues" evidence="11">
    <location>
        <begin position="314"/>
        <end position="324"/>
    </location>
</feature>
<dbReference type="GO" id="GO:0007010">
    <property type="term" value="P:cytoskeleton organization"/>
    <property type="evidence" value="ECO:0007669"/>
    <property type="project" value="TreeGrafter"/>
</dbReference>
<dbReference type="GO" id="GO:0005085">
    <property type="term" value="F:guanyl-nucleotide exchange factor activity"/>
    <property type="evidence" value="ECO:0007669"/>
    <property type="project" value="UniProtKB-KW"/>
</dbReference>
<keyword evidence="16" id="KW-1185">Reference proteome</keyword>
<dbReference type="InterPro" id="IPR013083">
    <property type="entry name" value="Znf_RING/FYVE/PHD"/>
</dbReference>
<feature type="compositionally biased region" description="Basic residues" evidence="11">
    <location>
        <begin position="229"/>
        <end position="239"/>
    </location>
</feature>
<keyword evidence="9" id="KW-0206">Cytoskeleton</keyword>
<feature type="domain" description="PH" evidence="12">
    <location>
        <begin position="614"/>
        <end position="713"/>
    </location>
</feature>
<dbReference type="InterPro" id="IPR000306">
    <property type="entry name" value="Znf_FYVE"/>
</dbReference>
<dbReference type="CDD" id="cd15741">
    <property type="entry name" value="FYVE_FGD1_2_4"/>
    <property type="match status" value="1"/>
</dbReference>
<evidence type="ECO:0000256" key="9">
    <source>
        <dbReference type="ARBA" id="ARBA00023212"/>
    </source>
</evidence>
<keyword evidence="5" id="KW-0479">Metal-binding</keyword>
<accession>A0AA47MSV5</accession>
<dbReference type="SMART" id="SM00064">
    <property type="entry name" value="FYVE"/>
    <property type="match status" value="1"/>
</dbReference>
<dbReference type="PANTHER" id="PTHR12673:SF98">
    <property type="entry name" value="FYVE, RHOGEF AND PH DOMAIN-CONTAINING PROTEIN 4"/>
    <property type="match status" value="1"/>
</dbReference>
<dbReference type="InterPro" id="IPR001849">
    <property type="entry name" value="PH_domain"/>
</dbReference>
<dbReference type="Pfam" id="PF01363">
    <property type="entry name" value="FYVE"/>
    <property type="match status" value="1"/>
</dbReference>
<dbReference type="InterPro" id="IPR017455">
    <property type="entry name" value="Znf_FYVE-rel"/>
</dbReference>
<evidence type="ECO:0000256" key="6">
    <source>
        <dbReference type="ARBA" id="ARBA00022737"/>
    </source>
</evidence>
<evidence type="ECO:0000256" key="8">
    <source>
        <dbReference type="ARBA" id="ARBA00022833"/>
    </source>
</evidence>
<feature type="domain" description="FYVE-type" evidence="14">
    <location>
        <begin position="748"/>
        <end position="808"/>
    </location>
</feature>
<evidence type="ECO:0000313" key="15">
    <source>
        <dbReference type="EMBL" id="KAK0145457.1"/>
    </source>
</evidence>
<dbReference type="PROSITE" id="PS50178">
    <property type="entry name" value="ZF_FYVE"/>
    <property type="match status" value="1"/>
</dbReference>
<feature type="compositionally biased region" description="Polar residues" evidence="11">
    <location>
        <begin position="47"/>
        <end position="56"/>
    </location>
</feature>
<evidence type="ECO:0000256" key="2">
    <source>
        <dbReference type="ARBA" id="ARBA00022490"/>
    </source>
</evidence>
<dbReference type="PROSITE" id="PS50010">
    <property type="entry name" value="DH_2"/>
    <property type="match status" value="1"/>
</dbReference>
<dbReference type="CDD" id="cd00160">
    <property type="entry name" value="RhoGEF"/>
    <property type="match status" value="1"/>
</dbReference>
<organism evidence="15 16">
    <name type="scientific">Merluccius polli</name>
    <name type="common">Benguela hake</name>
    <name type="synonym">Merluccius cadenati</name>
    <dbReference type="NCBI Taxonomy" id="89951"/>
    <lineage>
        <taxon>Eukaryota</taxon>
        <taxon>Metazoa</taxon>
        <taxon>Chordata</taxon>
        <taxon>Craniata</taxon>
        <taxon>Vertebrata</taxon>
        <taxon>Euteleostomi</taxon>
        <taxon>Actinopterygii</taxon>
        <taxon>Neopterygii</taxon>
        <taxon>Teleostei</taxon>
        <taxon>Neoteleostei</taxon>
        <taxon>Acanthomorphata</taxon>
        <taxon>Zeiogadaria</taxon>
        <taxon>Gadariae</taxon>
        <taxon>Gadiformes</taxon>
        <taxon>Gadoidei</taxon>
        <taxon>Merlucciidae</taxon>
        <taxon>Merluccius</taxon>
    </lineage>
</organism>
<dbReference type="SUPFAM" id="SSF57903">
    <property type="entry name" value="FYVE/PHD zinc finger"/>
    <property type="match status" value="1"/>
</dbReference>
<evidence type="ECO:0000256" key="10">
    <source>
        <dbReference type="PROSITE-ProRule" id="PRU00091"/>
    </source>
</evidence>
<dbReference type="GO" id="GO:0008270">
    <property type="term" value="F:zinc ion binding"/>
    <property type="evidence" value="ECO:0007669"/>
    <property type="project" value="UniProtKB-KW"/>
</dbReference>
<dbReference type="Gene3D" id="1.20.900.10">
    <property type="entry name" value="Dbl homology (DH) domain"/>
    <property type="match status" value="1"/>
</dbReference>
<dbReference type="InterPro" id="IPR035899">
    <property type="entry name" value="DBL_dom_sf"/>
</dbReference>
<evidence type="ECO:0000259" key="13">
    <source>
        <dbReference type="PROSITE" id="PS50010"/>
    </source>
</evidence>
<dbReference type="PANTHER" id="PTHR12673">
    <property type="entry name" value="FACIOGENITAL DYSPLASIA PROTEIN"/>
    <property type="match status" value="1"/>
</dbReference>
<comment type="caution">
    <text evidence="15">The sequence shown here is derived from an EMBL/GenBank/DDBJ whole genome shotgun (WGS) entry which is preliminary data.</text>
</comment>
<feature type="domain" description="DH" evidence="13">
    <location>
        <begin position="399"/>
        <end position="586"/>
    </location>
</feature>
<dbReference type="InterPro" id="IPR011993">
    <property type="entry name" value="PH-like_dom_sf"/>
</dbReference>
<dbReference type="SUPFAM" id="SSF50729">
    <property type="entry name" value="PH domain-like"/>
    <property type="match status" value="2"/>
</dbReference>
<dbReference type="InterPro" id="IPR051092">
    <property type="entry name" value="FYVE_RhoGEF_PH"/>
</dbReference>
<dbReference type="GO" id="GO:0046847">
    <property type="term" value="P:filopodium assembly"/>
    <property type="evidence" value="ECO:0007669"/>
    <property type="project" value="TreeGrafter"/>
</dbReference>
<reference evidence="15" key="1">
    <citation type="journal article" date="2023" name="Front. Mar. Sci.">
        <title>A new Merluccius polli reference genome to investigate the effects of global change in West African waters.</title>
        <authorList>
            <person name="Mateo J.L."/>
            <person name="Blanco-Fernandez C."/>
            <person name="Garcia-Vazquez E."/>
            <person name="Machado-Schiaffino G."/>
        </authorList>
    </citation>
    <scope>NUCLEOTIDE SEQUENCE</scope>
    <source>
        <strain evidence="15">C29</strain>
        <tissue evidence="15">Fin</tissue>
    </source>
</reference>
<feature type="region of interest" description="Disordered" evidence="11">
    <location>
        <begin position="145"/>
        <end position="243"/>
    </location>
</feature>
<evidence type="ECO:0000259" key="14">
    <source>
        <dbReference type="PROSITE" id="PS50178"/>
    </source>
</evidence>
<feature type="region of interest" description="Disordered" evidence="11">
    <location>
        <begin position="74"/>
        <end position="107"/>
    </location>
</feature>
<protein>
    <submittedName>
        <fullName evidence="15">FYVE, RhoGEF and PH domain-containing protein 4</fullName>
    </submittedName>
</protein>
<dbReference type="InterPro" id="IPR011011">
    <property type="entry name" value="Znf_FYVE_PHD"/>
</dbReference>
<name>A0AA47MSV5_MERPO</name>
<keyword evidence="4" id="KW-0344">Guanine-nucleotide releasing factor</keyword>
<evidence type="ECO:0000313" key="16">
    <source>
        <dbReference type="Proteomes" id="UP001174136"/>
    </source>
</evidence>
<feature type="region of interest" description="Disordered" evidence="11">
    <location>
        <begin position="42"/>
        <end position="62"/>
    </location>
</feature>
<evidence type="ECO:0000256" key="3">
    <source>
        <dbReference type="ARBA" id="ARBA00022553"/>
    </source>
</evidence>
<keyword evidence="7 10" id="KW-0863">Zinc-finger</keyword>
<dbReference type="PROSITE" id="PS50003">
    <property type="entry name" value="PH_DOMAIN"/>
    <property type="match status" value="1"/>
</dbReference>
<keyword evidence="6" id="KW-0677">Repeat</keyword>
<proteinExistence type="predicted"/>
<gene>
    <name evidence="15" type="primary">FGD4_1</name>
    <name evidence="15" type="ORF">N1851_015623</name>
</gene>
<keyword evidence="2" id="KW-0963">Cytoplasm</keyword>
<keyword evidence="8" id="KW-0862">Zinc</keyword>
<evidence type="ECO:0000256" key="1">
    <source>
        <dbReference type="ARBA" id="ARBA00004245"/>
    </source>
</evidence>
<dbReference type="SMART" id="SM00325">
    <property type="entry name" value="RhoGEF"/>
    <property type="match status" value="1"/>
</dbReference>
<dbReference type="SMART" id="SM00233">
    <property type="entry name" value="PH"/>
    <property type="match status" value="2"/>
</dbReference>
<dbReference type="Pfam" id="PF00169">
    <property type="entry name" value="PH"/>
    <property type="match status" value="1"/>
</dbReference>
<evidence type="ECO:0000256" key="4">
    <source>
        <dbReference type="ARBA" id="ARBA00022658"/>
    </source>
</evidence>
<evidence type="ECO:0000259" key="12">
    <source>
        <dbReference type="PROSITE" id="PS50003"/>
    </source>
</evidence>
<dbReference type="Gene3D" id="2.30.29.30">
    <property type="entry name" value="Pleckstrin-homology domain (PH domain)/Phosphotyrosine-binding domain (PTB)"/>
    <property type="match status" value="2"/>
</dbReference>
<evidence type="ECO:0000256" key="7">
    <source>
        <dbReference type="ARBA" id="ARBA00022771"/>
    </source>
</evidence>
<dbReference type="SUPFAM" id="SSF48065">
    <property type="entry name" value="DBL homology domain (DH-domain)"/>
    <property type="match status" value="1"/>
</dbReference>
<dbReference type="GO" id="GO:0005856">
    <property type="term" value="C:cytoskeleton"/>
    <property type="evidence" value="ECO:0007669"/>
    <property type="project" value="UniProtKB-SubCell"/>
</dbReference>
<dbReference type="Pfam" id="PF22697">
    <property type="entry name" value="SOS1_NGEF_PH"/>
    <property type="match status" value="1"/>
</dbReference>
<dbReference type="EMBL" id="JAOPHQ010002854">
    <property type="protein sequence ID" value="KAK0145457.1"/>
    <property type="molecule type" value="Genomic_DNA"/>
</dbReference>
<feature type="compositionally biased region" description="Basic and acidic residues" evidence="11">
    <location>
        <begin position="364"/>
        <end position="385"/>
    </location>
</feature>
<dbReference type="Pfam" id="PF00621">
    <property type="entry name" value="RhoGEF"/>
    <property type="match status" value="1"/>
</dbReference>
<comment type="subcellular location">
    <subcellularLocation>
        <location evidence="1">Cytoplasm</location>
        <location evidence="1">Cytoskeleton</location>
    </subcellularLocation>
</comment>
<dbReference type="InterPro" id="IPR055251">
    <property type="entry name" value="SOS1_NGEF_PH"/>
</dbReference>